<dbReference type="EMBL" id="NCKW01003826">
    <property type="protein sequence ID" value="POM75440.1"/>
    <property type="molecule type" value="Genomic_DNA"/>
</dbReference>
<keyword evidence="4" id="KW-0418">Kinase</keyword>
<name>A0A2P4YCB8_9STRA</name>
<gene>
    <name evidence="4" type="ORF">PHPALM_7459</name>
</gene>
<accession>A0A2P4YCB8</accession>
<dbReference type="InterPro" id="IPR020635">
    <property type="entry name" value="Tyr_kinase_cat_dom"/>
</dbReference>
<feature type="transmembrane region" description="Helical" evidence="2">
    <location>
        <begin position="386"/>
        <end position="411"/>
    </location>
</feature>
<reference evidence="4 5" key="1">
    <citation type="journal article" date="2017" name="Genome Biol. Evol.">
        <title>Phytophthora megakarya and P. palmivora, closely related causal agents of cacao black pod rot, underwent increases in genome sizes and gene numbers by different mechanisms.</title>
        <authorList>
            <person name="Ali S.S."/>
            <person name="Shao J."/>
            <person name="Lary D.J."/>
            <person name="Kronmiller B."/>
            <person name="Shen D."/>
            <person name="Strem M.D."/>
            <person name="Amoako-Attah I."/>
            <person name="Akrofi A.Y."/>
            <person name="Begoude B.A."/>
            <person name="Ten Hoopen G.M."/>
            <person name="Coulibaly K."/>
            <person name="Kebe B.I."/>
            <person name="Melnick R.L."/>
            <person name="Guiltinan M.J."/>
            <person name="Tyler B.M."/>
            <person name="Meinhardt L.W."/>
            <person name="Bailey B.A."/>
        </authorList>
    </citation>
    <scope>NUCLEOTIDE SEQUENCE [LARGE SCALE GENOMIC DNA]</scope>
    <source>
        <strain evidence="5">sbr112.9</strain>
    </source>
</reference>
<dbReference type="Pfam" id="PF07714">
    <property type="entry name" value="PK_Tyr_Ser-Thr"/>
    <property type="match status" value="1"/>
</dbReference>
<dbReference type="InterPro" id="IPR000719">
    <property type="entry name" value="Prot_kinase_dom"/>
</dbReference>
<feature type="region of interest" description="Disordered" evidence="1">
    <location>
        <begin position="271"/>
        <end position="294"/>
    </location>
</feature>
<proteinExistence type="predicted"/>
<feature type="non-terminal residue" evidence="4">
    <location>
        <position position="705"/>
    </location>
</feature>
<dbReference type="InterPro" id="IPR001245">
    <property type="entry name" value="Ser-Thr/Tyr_kinase_cat_dom"/>
</dbReference>
<evidence type="ECO:0000256" key="2">
    <source>
        <dbReference type="SAM" id="Phobius"/>
    </source>
</evidence>
<feature type="transmembrane region" description="Helical" evidence="2">
    <location>
        <begin position="303"/>
        <end position="323"/>
    </location>
</feature>
<dbReference type="PROSITE" id="PS50011">
    <property type="entry name" value="PROTEIN_KINASE_DOM"/>
    <property type="match status" value="1"/>
</dbReference>
<dbReference type="AlphaFoldDB" id="A0A2P4YCB8"/>
<keyword evidence="5" id="KW-1185">Reference proteome</keyword>
<dbReference type="PANTHER" id="PTHR44329:SF214">
    <property type="entry name" value="PROTEIN KINASE DOMAIN-CONTAINING PROTEIN"/>
    <property type="match status" value="1"/>
</dbReference>
<dbReference type="Proteomes" id="UP000237271">
    <property type="component" value="Unassembled WGS sequence"/>
</dbReference>
<dbReference type="PANTHER" id="PTHR44329">
    <property type="entry name" value="SERINE/THREONINE-PROTEIN KINASE TNNI3K-RELATED"/>
    <property type="match status" value="1"/>
</dbReference>
<protein>
    <submittedName>
        <fullName evidence="4">Protein kinase</fullName>
    </submittedName>
</protein>
<keyword evidence="2" id="KW-1133">Transmembrane helix</keyword>
<organism evidence="4 5">
    <name type="scientific">Phytophthora palmivora</name>
    <dbReference type="NCBI Taxonomy" id="4796"/>
    <lineage>
        <taxon>Eukaryota</taxon>
        <taxon>Sar</taxon>
        <taxon>Stramenopiles</taxon>
        <taxon>Oomycota</taxon>
        <taxon>Peronosporomycetes</taxon>
        <taxon>Peronosporales</taxon>
        <taxon>Peronosporaceae</taxon>
        <taxon>Phytophthora</taxon>
    </lineage>
</organism>
<evidence type="ECO:0000313" key="4">
    <source>
        <dbReference type="EMBL" id="POM75440.1"/>
    </source>
</evidence>
<dbReference type="SMART" id="SM00219">
    <property type="entry name" value="TyrKc"/>
    <property type="match status" value="1"/>
</dbReference>
<evidence type="ECO:0000256" key="1">
    <source>
        <dbReference type="SAM" id="MobiDB-lite"/>
    </source>
</evidence>
<feature type="domain" description="Protein kinase" evidence="3">
    <location>
        <begin position="503"/>
        <end position="705"/>
    </location>
</feature>
<evidence type="ECO:0000313" key="5">
    <source>
        <dbReference type="Proteomes" id="UP000237271"/>
    </source>
</evidence>
<dbReference type="GO" id="GO:0005524">
    <property type="term" value="F:ATP binding"/>
    <property type="evidence" value="ECO:0007669"/>
    <property type="project" value="InterPro"/>
</dbReference>
<dbReference type="GO" id="GO:0004713">
    <property type="term" value="F:protein tyrosine kinase activity"/>
    <property type="evidence" value="ECO:0007669"/>
    <property type="project" value="InterPro"/>
</dbReference>
<keyword evidence="2" id="KW-0812">Transmembrane</keyword>
<dbReference type="InterPro" id="IPR051681">
    <property type="entry name" value="Ser/Thr_Kinases-Pseudokinases"/>
</dbReference>
<dbReference type="InterPro" id="IPR011009">
    <property type="entry name" value="Kinase-like_dom_sf"/>
</dbReference>
<dbReference type="SUPFAM" id="SSF56112">
    <property type="entry name" value="Protein kinase-like (PK-like)"/>
    <property type="match status" value="1"/>
</dbReference>
<dbReference type="Gene3D" id="1.10.510.10">
    <property type="entry name" value="Transferase(Phosphotransferase) domain 1"/>
    <property type="match status" value="1"/>
</dbReference>
<feature type="compositionally biased region" description="Polar residues" evidence="1">
    <location>
        <begin position="271"/>
        <end position="291"/>
    </location>
</feature>
<dbReference type="GO" id="GO:0004674">
    <property type="term" value="F:protein serine/threonine kinase activity"/>
    <property type="evidence" value="ECO:0007669"/>
    <property type="project" value="TreeGrafter"/>
</dbReference>
<sequence length="705" mass="77840">MKRTLQQFVTSSNACDCSSTSVSALAISASETSGSLDDATSDIAQQLYDRYQVGDKVDQMELKAVPKAVGTRLENLSLTFEDLPGLMQRAVLWDTGFVVTSDNQAVQIWTLDDRAVADIAVSANEFETVGCEALSCVPPNGSVVQMYSTCSQGPVQMLTVSKCVIESFEDDASSNATIWSTGGDSTTIPDIRVIKKSGTTECGCAYAIYSIHTATSAVQTSASGECPIGDWSGSLVIPCYGNDSIPDSTTSRMTTPKGSDWVTEWILEHGNPSTTSESSGLPSHGSASATTETEKNNDSSFSLWWLLLILVIVVLLIIAAIVACRHCHRLSRFNSPPDNTTYIFVGGRMWAVEDESHGRGAGYWLRFANCSFDSGGSSSSNNNQTYHLGLLVPIIGISILLLLGGVCCCWMHRKWRKSGRKGHDDSYYENRTVMITFSQLGESSSDIVNSQSHQTSGEDTFHVRRIPPREAYELGSDSGPNYIWRILNEDRNLTRMRISYKDIKLRARIFTSQTREIRLGEYQNQQIVVKRLLKAKRSHIFHVQEFIYQIQIRSKLAHSNIVTLIGVAWNSVVDVMIIMEHYPLGDLLTYLQHCGEYISWERGKYRLAIGVARALVYLHSQPTPVAHRDLRASNVLLTETMKAKLTGFDSSCLDQDSHRCHVAGAPFWSAPEVLRGRPYTAKSDIYAFGVLLTELDTANAPFNDA</sequence>
<comment type="caution">
    <text evidence="4">The sequence shown here is derived from an EMBL/GenBank/DDBJ whole genome shotgun (WGS) entry which is preliminary data.</text>
</comment>
<evidence type="ECO:0000259" key="3">
    <source>
        <dbReference type="PROSITE" id="PS50011"/>
    </source>
</evidence>
<dbReference type="OrthoDB" id="4062651at2759"/>
<keyword evidence="4" id="KW-0808">Transferase</keyword>
<keyword evidence="2" id="KW-0472">Membrane</keyword>